<evidence type="ECO:0000313" key="4">
    <source>
        <dbReference type="EMBL" id="MTI25029.1"/>
    </source>
</evidence>
<dbReference type="Proteomes" id="UP000798808">
    <property type="component" value="Unassembled WGS sequence"/>
</dbReference>
<comment type="caution">
    <text evidence="4">The sequence shown here is derived from an EMBL/GenBank/DDBJ whole genome shotgun (WGS) entry which is preliminary data.</text>
</comment>
<dbReference type="InterPro" id="IPR001789">
    <property type="entry name" value="Sig_transdc_resp-reg_receiver"/>
</dbReference>
<feature type="modified residue" description="4-aspartylphosphate" evidence="1">
    <location>
        <position position="56"/>
    </location>
</feature>
<dbReference type="SMART" id="SM00850">
    <property type="entry name" value="LytTR"/>
    <property type="match status" value="1"/>
</dbReference>
<dbReference type="Gene3D" id="2.40.50.1020">
    <property type="entry name" value="LytTr DNA-binding domain"/>
    <property type="match status" value="1"/>
</dbReference>
<dbReference type="PROSITE" id="PS50930">
    <property type="entry name" value="HTH_LYTTR"/>
    <property type="match status" value="1"/>
</dbReference>
<protein>
    <submittedName>
        <fullName evidence="4">Response regulator transcription factor</fullName>
    </submittedName>
</protein>
<evidence type="ECO:0000313" key="5">
    <source>
        <dbReference type="Proteomes" id="UP000798808"/>
    </source>
</evidence>
<dbReference type="RefSeq" id="WP_155171066.1">
    <property type="nucleotide sequence ID" value="NZ_BAAAFL010000021.1"/>
</dbReference>
<dbReference type="Pfam" id="PF04397">
    <property type="entry name" value="LytTR"/>
    <property type="match status" value="1"/>
</dbReference>
<dbReference type="EMBL" id="SMLW01000476">
    <property type="protein sequence ID" value="MTI25029.1"/>
    <property type="molecule type" value="Genomic_DNA"/>
</dbReference>
<dbReference type="InterPro" id="IPR046947">
    <property type="entry name" value="LytR-like"/>
</dbReference>
<dbReference type="SUPFAM" id="SSF52172">
    <property type="entry name" value="CheY-like"/>
    <property type="match status" value="1"/>
</dbReference>
<keyword evidence="1" id="KW-0597">Phosphoprotein</keyword>
<reference evidence="4 5" key="1">
    <citation type="submission" date="2019-02" db="EMBL/GenBank/DDBJ databases">
        <authorList>
            <person name="Goldberg S.R."/>
            <person name="Haltli B.A."/>
            <person name="Correa H."/>
            <person name="Russell K.G."/>
        </authorList>
    </citation>
    <scope>NUCLEOTIDE SEQUENCE [LARGE SCALE GENOMIC DNA]</scope>
    <source>
        <strain evidence="4 5">JCM 16186</strain>
    </source>
</reference>
<name>A0ABW9RLR1_9BACT</name>
<feature type="domain" description="Response regulatory" evidence="2">
    <location>
        <begin position="6"/>
        <end position="122"/>
    </location>
</feature>
<dbReference type="InterPro" id="IPR007492">
    <property type="entry name" value="LytTR_DNA-bd_dom"/>
</dbReference>
<organism evidence="4 5">
    <name type="scientific">Fulvivirga kasyanovii</name>
    <dbReference type="NCBI Taxonomy" id="396812"/>
    <lineage>
        <taxon>Bacteria</taxon>
        <taxon>Pseudomonadati</taxon>
        <taxon>Bacteroidota</taxon>
        <taxon>Cytophagia</taxon>
        <taxon>Cytophagales</taxon>
        <taxon>Fulvivirgaceae</taxon>
        <taxon>Fulvivirga</taxon>
    </lineage>
</organism>
<dbReference type="PANTHER" id="PTHR37299">
    <property type="entry name" value="TRANSCRIPTIONAL REGULATOR-RELATED"/>
    <property type="match status" value="1"/>
</dbReference>
<gene>
    <name evidence="4" type="ORF">E1163_08765</name>
</gene>
<proteinExistence type="predicted"/>
<keyword evidence="5" id="KW-1185">Reference proteome</keyword>
<dbReference type="CDD" id="cd17534">
    <property type="entry name" value="REC_DC-like"/>
    <property type="match status" value="1"/>
</dbReference>
<dbReference type="Gene3D" id="3.40.50.2300">
    <property type="match status" value="1"/>
</dbReference>
<dbReference type="InterPro" id="IPR011006">
    <property type="entry name" value="CheY-like_superfamily"/>
</dbReference>
<dbReference type="Pfam" id="PF00072">
    <property type="entry name" value="Response_reg"/>
    <property type="match status" value="1"/>
</dbReference>
<feature type="domain" description="HTH LytTR-type" evidence="3">
    <location>
        <begin position="155"/>
        <end position="232"/>
    </location>
</feature>
<dbReference type="SMART" id="SM00448">
    <property type="entry name" value="REC"/>
    <property type="match status" value="1"/>
</dbReference>
<dbReference type="PROSITE" id="PS50110">
    <property type="entry name" value="RESPONSE_REGULATORY"/>
    <property type="match status" value="1"/>
</dbReference>
<evidence type="ECO:0000256" key="1">
    <source>
        <dbReference type="PROSITE-ProRule" id="PRU00169"/>
    </source>
</evidence>
<evidence type="ECO:0000259" key="2">
    <source>
        <dbReference type="PROSITE" id="PS50110"/>
    </source>
</evidence>
<evidence type="ECO:0000259" key="3">
    <source>
        <dbReference type="PROSITE" id="PS50930"/>
    </source>
</evidence>
<accession>A0ABW9RLR1</accession>
<dbReference type="PANTHER" id="PTHR37299:SF1">
    <property type="entry name" value="STAGE 0 SPORULATION PROTEIN A HOMOLOG"/>
    <property type="match status" value="1"/>
</dbReference>
<sequence length="242" mass="27740">MVEKVKILIVEDEAVLAMDIAYRLKRFGYEIFPPVHGPHEALTSLERGQPDICVLDIHLAGGEMDGIELARKINAQYGLPLIFLTSHDDDLMINRAKEVNPAAYILKPFNDKEVRIAIEIALANSSPSANRAQRADALSINDSLFLRNGQHHERVKFEHILWLKADDNYTEIHTASKTYVYSIVLKKMEENLPEQFYRVHRSFMVNKECISGFEGNNLLINGERIPVSKPYRSMVFSWFRVI</sequence>